<proteinExistence type="predicted"/>
<dbReference type="EMBL" id="JAGGLG010000004">
    <property type="protein sequence ID" value="MBP2017338.1"/>
    <property type="molecule type" value="Genomic_DNA"/>
</dbReference>
<evidence type="ECO:0000313" key="1">
    <source>
        <dbReference type="EMBL" id="MBP2017338.1"/>
    </source>
</evidence>
<organism evidence="1 2">
    <name type="scientific">Symbiobacterium terraclitae</name>
    <dbReference type="NCBI Taxonomy" id="557451"/>
    <lineage>
        <taxon>Bacteria</taxon>
        <taxon>Bacillati</taxon>
        <taxon>Bacillota</taxon>
        <taxon>Clostridia</taxon>
        <taxon>Eubacteriales</taxon>
        <taxon>Symbiobacteriaceae</taxon>
        <taxon>Symbiobacterium</taxon>
    </lineage>
</organism>
<keyword evidence="2" id="KW-1185">Reference proteome</keyword>
<accession>A0ABS4JP67</accession>
<evidence type="ECO:0000313" key="2">
    <source>
        <dbReference type="Proteomes" id="UP001519289"/>
    </source>
</evidence>
<comment type="caution">
    <text evidence="1">The sequence shown here is derived from an EMBL/GenBank/DDBJ whole genome shotgun (WGS) entry which is preliminary data.</text>
</comment>
<sequence>MSFLVNLFSAGGAAGALTPALMAVLEHTDRDVLAGLLDLAGLDGAGAGDAEFRYPAPGAPQGVGEIALAQGRLWLAAVAPGEEPPAAAGDLAGDGGRLLVISAGAPAGGASPEVRWLSWERLDRWLARMAEQYDPESRTGFLLRQFRAYLPEAGIAYFTGFTPELLAAAPRALRDLGAFYRQAEEFFTQLEASLAAGGRLLRAARPQDLLAGFCFRDYAGAGQGDGDFLRIALNLEPAELQIAFWLEPGGAAHQRLRAALQEDGPLPAALRSLRPQPVLRLWSAADEQQIPVGEVDAARLGRLDWDAYTAAVQVGHPFADLSGEGLLERVAGWVQDLREALSPILTEVLH</sequence>
<dbReference type="RefSeq" id="WP_209465485.1">
    <property type="nucleotide sequence ID" value="NZ_JAGGLG010000004.1"/>
</dbReference>
<protein>
    <submittedName>
        <fullName evidence="1">Uncharacterized protein</fullName>
    </submittedName>
</protein>
<gene>
    <name evidence="1" type="ORF">J2Z79_000721</name>
</gene>
<name>A0ABS4JP67_9FIRM</name>
<dbReference type="Proteomes" id="UP001519289">
    <property type="component" value="Unassembled WGS sequence"/>
</dbReference>
<reference evidence="1 2" key="1">
    <citation type="submission" date="2021-03" db="EMBL/GenBank/DDBJ databases">
        <title>Genomic Encyclopedia of Type Strains, Phase IV (KMG-IV): sequencing the most valuable type-strain genomes for metagenomic binning, comparative biology and taxonomic classification.</title>
        <authorList>
            <person name="Goeker M."/>
        </authorList>
    </citation>
    <scope>NUCLEOTIDE SEQUENCE [LARGE SCALE GENOMIC DNA]</scope>
    <source>
        <strain evidence="1 2">DSM 27138</strain>
    </source>
</reference>